<accession>A0A8T0ITS4</accession>
<comment type="caution">
    <text evidence="2">The sequence shown here is derived from an EMBL/GenBank/DDBJ whole genome shotgun (WGS) entry which is preliminary data.</text>
</comment>
<proteinExistence type="predicted"/>
<feature type="compositionally biased region" description="Low complexity" evidence="1">
    <location>
        <begin position="25"/>
        <end position="36"/>
    </location>
</feature>
<sequence length="123" mass="13679">MVIVLSDDEIDDPEMYERPKHSEDGIGQNGILIGNGSQMMMNGESRESVFEKELNATTEKLRMTTTNTDLALQNRLIEKLLPEDGVKDVATPLLQPTDVGRSKHSPNASVEDDDNECEDMDVD</sequence>
<reference evidence="2" key="1">
    <citation type="submission" date="2020-06" db="EMBL/GenBank/DDBJ databases">
        <title>WGS assembly of Ceratodon purpureus strain R40.</title>
        <authorList>
            <person name="Carey S.B."/>
            <person name="Jenkins J."/>
            <person name="Shu S."/>
            <person name="Lovell J.T."/>
            <person name="Sreedasyam A."/>
            <person name="Maumus F."/>
            <person name="Tiley G.P."/>
            <person name="Fernandez-Pozo N."/>
            <person name="Barry K."/>
            <person name="Chen C."/>
            <person name="Wang M."/>
            <person name="Lipzen A."/>
            <person name="Daum C."/>
            <person name="Saski C.A."/>
            <person name="Payton A.C."/>
            <person name="Mcbreen J.C."/>
            <person name="Conrad R.E."/>
            <person name="Kollar L.M."/>
            <person name="Olsson S."/>
            <person name="Huttunen S."/>
            <person name="Landis J.B."/>
            <person name="Wickett N.J."/>
            <person name="Johnson M.G."/>
            <person name="Rensing S.A."/>
            <person name="Grimwood J."/>
            <person name="Schmutz J."/>
            <person name="Mcdaniel S.F."/>
        </authorList>
    </citation>
    <scope>NUCLEOTIDE SEQUENCE</scope>
    <source>
        <strain evidence="2">R40</strain>
    </source>
</reference>
<evidence type="ECO:0000313" key="2">
    <source>
        <dbReference type="EMBL" id="KAG0586389.1"/>
    </source>
</evidence>
<organism evidence="2 3">
    <name type="scientific">Ceratodon purpureus</name>
    <name type="common">Fire moss</name>
    <name type="synonym">Dicranum purpureum</name>
    <dbReference type="NCBI Taxonomy" id="3225"/>
    <lineage>
        <taxon>Eukaryota</taxon>
        <taxon>Viridiplantae</taxon>
        <taxon>Streptophyta</taxon>
        <taxon>Embryophyta</taxon>
        <taxon>Bryophyta</taxon>
        <taxon>Bryophytina</taxon>
        <taxon>Bryopsida</taxon>
        <taxon>Dicranidae</taxon>
        <taxon>Pseudoditrichales</taxon>
        <taxon>Ditrichaceae</taxon>
        <taxon>Ceratodon</taxon>
    </lineage>
</organism>
<name>A0A8T0ITS4_CERPU</name>
<feature type="region of interest" description="Disordered" evidence="1">
    <location>
        <begin position="13"/>
        <end position="38"/>
    </location>
</feature>
<dbReference type="EMBL" id="CM026422">
    <property type="protein sequence ID" value="KAG0586389.1"/>
    <property type="molecule type" value="Genomic_DNA"/>
</dbReference>
<evidence type="ECO:0000313" key="3">
    <source>
        <dbReference type="Proteomes" id="UP000822688"/>
    </source>
</evidence>
<evidence type="ECO:0000256" key="1">
    <source>
        <dbReference type="SAM" id="MobiDB-lite"/>
    </source>
</evidence>
<feature type="region of interest" description="Disordered" evidence="1">
    <location>
        <begin position="84"/>
        <end position="123"/>
    </location>
</feature>
<feature type="compositionally biased region" description="Acidic residues" evidence="1">
    <location>
        <begin position="110"/>
        <end position="123"/>
    </location>
</feature>
<keyword evidence="3" id="KW-1185">Reference proteome</keyword>
<gene>
    <name evidence="2" type="ORF">KC19_2G086900</name>
</gene>
<dbReference type="Proteomes" id="UP000822688">
    <property type="component" value="Chromosome 2"/>
</dbReference>
<dbReference type="AlphaFoldDB" id="A0A8T0ITS4"/>
<feature type="compositionally biased region" description="Basic and acidic residues" evidence="1">
    <location>
        <begin position="15"/>
        <end position="24"/>
    </location>
</feature>
<protein>
    <submittedName>
        <fullName evidence="2">Uncharacterized protein</fullName>
    </submittedName>
</protein>